<dbReference type="EMBL" id="ONZQ02000004">
    <property type="protein sequence ID" value="SPO00944.1"/>
    <property type="molecule type" value="Genomic_DNA"/>
</dbReference>
<evidence type="ECO:0000256" key="1">
    <source>
        <dbReference type="SAM" id="MobiDB-lite"/>
    </source>
</evidence>
<sequence length="251" mass="27519">MESFELRSSRDKRTHEPVPPPYVYHPPEQWQATPHPPSFLGFYLVLPALVAASAVALGLKASVPKKNASDPRFGKWSDEDDVMMAQWPSSLFPNQDEIQIAVAALALATAVFASALLFFVVKGGPLQISYLNRLAIIVHTGLSAAVALAGTIYVFVLNSSTAIFDIEYAVSVAPTGSGTFIYDQGTFSKEGWSCSARVLKYFDADLGHVMAKTCSIEMGARWLSLLLFILSIALFSLLYLDARRGRFFMRS</sequence>
<feature type="transmembrane region" description="Helical" evidence="2">
    <location>
        <begin position="222"/>
        <end position="240"/>
    </location>
</feature>
<feature type="transmembrane region" description="Helical" evidence="2">
    <location>
        <begin position="39"/>
        <end position="59"/>
    </location>
</feature>
<keyword evidence="2" id="KW-0812">Transmembrane</keyword>
<keyword evidence="2" id="KW-1133">Transmembrane helix</keyword>
<dbReference type="Proteomes" id="UP001187682">
    <property type="component" value="Unassembled WGS sequence"/>
</dbReference>
<organism evidence="3 4">
    <name type="scientific">Cephalotrichum gorgonifer</name>
    <dbReference type="NCBI Taxonomy" id="2041049"/>
    <lineage>
        <taxon>Eukaryota</taxon>
        <taxon>Fungi</taxon>
        <taxon>Dikarya</taxon>
        <taxon>Ascomycota</taxon>
        <taxon>Pezizomycotina</taxon>
        <taxon>Sordariomycetes</taxon>
        <taxon>Hypocreomycetidae</taxon>
        <taxon>Microascales</taxon>
        <taxon>Microascaceae</taxon>
        <taxon>Cephalotrichum</taxon>
    </lineage>
</organism>
<protein>
    <submittedName>
        <fullName evidence="3">Uncharacterized protein</fullName>
    </submittedName>
</protein>
<evidence type="ECO:0000313" key="3">
    <source>
        <dbReference type="EMBL" id="SPO00944.1"/>
    </source>
</evidence>
<evidence type="ECO:0000256" key="2">
    <source>
        <dbReference type="SAM" id="Phobius"/>
    </source>
</evidence>
<name>A0AAE8STV7_9PEZI</name>
<feature type="region of interest" description="Disordered" evidence="1">
    <location>
        <begin position="1"/>
        <end position="22"/>
    </location>
</feature>
<feature type="compositionally biased region" description="Basic and acidic residues" evidence="1">
    <location>
        <begin position="1"/>
        <end position="16"/>
    </location>
</feature>
<feature type="transmembrane region" description="Helical" evidence="2">
    <location>
        <begin position="98"/>
        <end position="121"/>
    </location>
</feature>
<gene>
    <name evidence="3" type="ORF">DNG_03692</name>
</gene>
<accession>A0AAE8STV7</accession>
<reference evidence="3" key="1">
    <citation type="submission" date="2018-03" db="EMBL/GenBank/DDBJ databases">
        <authorList>
            <person name="Guldener U."/>
        </authorList>
    </citation>
    <scope>NUCLEOTIDE SEQUENCE</scope>
</reference>
<comment type="caution">
    <text evidence="3">The sequence shown here is derived from an EMBL/GenBank/DDBJ whole genome shotgun (WGS) entry which is preliminary data.</text>
</comment>
<proteinExistence type="predicted"/>
<keyword evidence="4" id="KW-1185">Reference proteome</keyword>
<keyword evidence="2" id="KW-0472">Membrane</keyword>
<feature type="transmembrane region" description="Helical" evidence="2">
    <location>
        <begin position="133"/>
        <end position="156"/>
    </location>
</feature>
<dbReference type="AlphaFoldDB" id="A0AAE8STV7"/>
<evidence type="ECO:0000313" key="4">
    <source>
        <dbReference type="Proteomes" id="UP001187682"/>
    </source>
</evidence>